<dbReference type="SUPFAM" id="SSF53098">
    <property type="entry name" value="Ribonuclease H-like"/>
    <property type="match status" value="1"/>
</dbReference>
<dbReference type="AlphaFoldDB" id="S7PX06"/>
<dbReference type="OrthoDB" id="2802474at2759"/>
<dbReference type="RefSeq" id="XP_007869156.1">
    <property type="nucleotide sequence ID" value="XM_007870965.1"/>
</dbReference>
<proteinExistence type="predicted"/>
<evidence type="ECO:0000256" key="2">
    <source>
        <dbReference type="ARBA" id="ARBA00022723"/>
    </source>
</evidence>
<dbReference type="eggNOG" id="KOG1121">
    <property type="taxonomic scope" value="Eukaryota"/>
</dbReference>
<reference evidence="8 9" key="1">
    <citation type="journal article" date="2012" name="Science">
        <title>The Paleozoic origin of enzymatic lignin decomposition reconstructed from 31 fungal genomes.</title>
        <authorList>
            <person name="Floudas D."/>
            <person name="Binder M."/>
            <person name="Riley R."/>
            <person name="Barry K."/>
            <person name="Blanchette R.A."/>
            <person name="Henrissat B."/>
            <person name="Martinez A.T."/>
            <person name="Otillar R."/>
            <person name="Spatafora J.W."/>
            <person name="Yadav J.S."/>
            <person name="Aerts A."/>
            <person name="Benoit I."/>
            <person name="Boyd A."/>
            <person name="Carlson A."/>
            <person name="Copeland A."/>
            <person name="Coutinho P.M."/>
            <person name="de Vries R.P."/>
            <person name="Ferreira P."/>
            <person name="Findley K."/>
            <person name="Foster B."/>
            <person name="Gaskell J."/>
            <person name="Glotzer D."/>
            <person name="Gorecki P."/>
            <person name="Heitman J."/>
            <person name="Hesse C."/>
            <person name="Hori C."/>
            <person name="Igarashi K."/>
            <person name="Jurgens J.A."/>
            <person name="Kallen N."/>
            <person name="Kersten P."/>
            <person name="Kohler A."/>
            <person name="Kuees U."/>
            <person name="Kumar T.K.A."/>
            <person name="Kuo A."/>
            <person name="LaButti K."/>
            <person name="Larrondo L.F."/>
            <person name="Lindquist E."/>
            <person name="Ling A."/>
            <person name="Lombard V."/>
            <person name="Lucas S."/>
            <person name="Lundell T."/>
            <person name="Martin R."/>
            <person name="McLaughlin D.J."/>
            <person name="Morgenstern I."/>
            <person name="Morin E."/>
            <person name="Murat C."/>
            <person name="Nagy L.G."/>
            <person name="Nolan M."/>
            <person name="Ohm R.A."/>
            <person name="Patyshakuliyeva A."/>
            <person name="Rokas A."/>
            <person name="Ruiz-Duenas F.J."/>
            <person name="Sabat G."/>
            <person name="Salamov A."/>
            <person name="Samejima M."/>
            <person name="Schmutz J."/>
            <person name="Slot J.C."/>
            <person name="St John F."/>
            <person name="Stenlid J."/>
            <person name="Sun H."/>
            <person name="Sun S."/>
            <person name="Syed K."/>
            <person name="Tsang A."/>
            <person name="Wiebenga A."/>
            <person name="Young D."/>
            <person name="Pisabarro A."/>
            <person name="Eastwood D.C."/>
            <person name="Martin F."/>
            <person name="Cullen D."/>
            <person name="Grigoriev I.V."/>
            <person name="Hibbett D.S."/>
        </authorList>
    </citation>
    <scope>NUCLEOTIDE SEQUENCE [LARGE SCALE GENOMIC DNA]</scope>
    <source>
        <strain evidence="8 9">ATCC 11539</strain>
    </source>
</reference>
<feature type="non-terminal residue" evidence="8">
    <location>
        <position position="1"/>
    </location>
</feature>
<accession>S7PX06</accession>
<dbReference type="PANTHER" id="PTHR46481:SF10">
    <property type="entry name" value="ZINC FINGER BED DOMAIN-CONTAINING PROTEIN 39"/>
    <property type="match status" value="1"/>
</dbReference>
<name>S7PX06_GLOTA</name>
<dbReference type="GO" id="GO:0046983">
    <property type="term" value="F:protein dimerization activity"/>
    <property type="evidence" value="ECO:0007669"/>
    <property type="project" value="InterPro"/>
</dbReference>
<dbReference type="KEGG" id="gtr:GLOTRDRAFT_27069"/>
<evidence type="ECO:0000313" key="9">
    <source>
        <dbReference type="Proteomes" id="UP000030669"/>
    </source>
</evidence>
<dbReference type="PANTHER" id="PTHR46481">
    <property type="entry name" value="ZINC FINGER BED DOMAIN-CONTAINING PROTEIN 4"/>
    <property type="match status" value="1"/>
</dbReference>
<feature type="non-terminal residue" evidence="8">
    <location>
        <position position="369"/>
    </location>
</feature>
<keyword evidence="2" id="KW-0479">Metal-binding</keyword>
<dbReference type="InterPro" id="IPR008906">
    <property type="entry name" value="HATC_C_dom"/>
</dbReference>
<evidence type="ECO:0000256" key="3">
    <source>
        <dbReference type="ARBA" id="ARBA00022771"/>
    </source>
</evidence>
<keyword evidence="3" id="KW-0863">Zinc-finger</keyword>
<dbReference type="GO" id="GO:0005634">
    <property type="term" value="C:nucleus"/>
    <property type="evidence" value="ECO:0007669"/>
    <property type="project" value="UniProtKB-SubCell"/>
</dbReference>
<dbReference type="EMBL" id="KB469308">
    <property type="protein sequence ID" value="EPQ52013.1"/>
    <property type="molecule type" value="Genomic_DNA"/>
</dbReference>
<gene>
    <name evidence="8" type="ORF">GLOTRDRAFT_27069</name>
</gene>
<comment type="subcellular location">
    <subcellularLocation>
        <location evidence="1">Nucleus</location>
    </subcellularLocation>
</comment>
<protein>
    <recommendedName>
        <fullName evidence="7">HAT C-terminal dimerisation domain-containing protein</fullName>
    </recommendedName>
</protein>
<dbReference type="InterPro" id="IPR012337">
    <property type="entry name" value="RNaseH-like_sf"/>
</dbReference>
<feature type="region of interest" description="Disordered" evidence="6">
    <location>
        <begin position="204"/>
        <end position="231"/>
    </location>
</feature>
<keyword evidence="9" id="KW-1185">Reference proteome</keyword>
<dbReference type="InterPro" id="IPR052035">
    <property type="entry name" value="ZnF_BED_domain_contain"/>
</dbReference>
<keyword evidence="4" id="KW-0862">Zinc</keyword>
<feature type="region of interest" description="Disordered" evidence="6">
    <location>
        <begin position="347"/>
        <end position="369"/>
    </location>
</feature>
<evidence type="ECO:0000256" key="4">
    <source>
        <dbReference type="ARBA" id="ARBA00022833"/>
    </source>
</evidence>
<dbReference type="HOGENOM" id="CLU_009123_2_1_1"/>
<dbReference type="GeneID" id="19305207"/>
<evidence type="ECO:0000256" key="6">
    <source>
        <dbReference type="SAM" id="MobiDB-lite"/>
    </source>
</evidence>
<evidence type="ECO:0000256" key="5">
    <source>
        <dbReference type="ARBA" id="ARBA00023242"/>
    </source>
</evidence>
<dbReference type="OMA" id="LSENETX"/>
<evidence type="ECO:0000259" key="7">
    <source>
        <dbReference type="Pfam" id="PF05699"/>
    </source>
</evidence>
<dbReference type="Proteomes" id="UP000030669">
    <property type="component" value="Unassembled WGS sequence"/>
</dbReference>
<feature type="domain" description="HAT C-terminal dimerisation" evidence="7">
    <location>
        <begin position="238"/>
        <end position="312"/>
    </location>
</feature>
<keyword evidence="5" id="KW-0539">Nucleus</keyword>
<sequence>LTLDMPVHWSSTNLMLHLAVNLRKAVDQFVQEIIWVEANAAKSAKLHHLCLSDAEWLRVRKFLELLQVPDLAQQSFSSDCFPALHIALPALEALHAVWSRCLTEAHYQPFHSALEKALDTVKEYYDLTADSDAYIIAMVLDPLEKLSQIKQTWPEVLYAEVFVSAKRIFKERYLQMYPSGVITTVKKSNKNQKLRHLLSLGDMASLSSSPSTSPAPNPTSAPDTSASPTPPWEQAFNKYLDGEDEITEDTTITTWWGLNQARYPVWASLARNYLPVMASSVSSEWAFSGAGITLTKRRNRLKADIVEVLQGLKCAMRHDLLIRPSGPTLALEEELLAEADQEDKLIDSIPPSATDSGFTMELDLDSDAE</sequence>
<dbReference type="Pfam" id="PF05699">
    <property type="entry name" value="Dimer_Tnp_hAT"/>
    <property type="match status" value="1"/>
</dbReference>
<dbReference type="GO" id="GO:0008270">
    <property type="term" value="F:zinc ion binding"/>
    <property type="evidence" value="ECO:0007669"/>
    <property type="project" value="UniProtKB-KW"/>
</dbReference>
<organism evidence="8 9">
    <name type="scientific">Gloeophyllum trabeum (strain ATCC 11539 / FP-39264 / Madison 617)</name>
    <name type="common">Brown rot fungus</name>
    <dbReference type="NCBI Taxonomy" id="670483"/>
    <lineage>
        <taxon>Eukaryota</taxon>
        <taxon>Fungi</taxon>
        <taxon>Dikarya</taxon>
        <taxon>Basidiomycota</taxon>
        <taxon>Agaricomycotina</taxon>
        <taxon>Agaricomycetes</taxon>
        <taxon>Gloeophyllales</taxon>
        <taxon>Gloeophyllaceae</taxon>
        <taxon>Gloeophyllum</taxon>
    </lineage>
</organism>
<evidence type="ECO:0000256" key="1">
    <source>
        <dbReference type="ARBA" id="ARBA00004123"/>
    </source>
</evidence>
<evidence type="ECO:0000313" key="8">
    <source>
        <dbReference type="EMBL" id="EPQ52013.1"/>
    </source>
</evidence>